<dbReference type="SUPFAM" id="SSF81321">
    <property type="entry name" value="Family A G protein-coupled receptor-like"/>
    <property type="match status" value="1"/>
</dbReference>
<keyword evidence="4" id="KW-1185">Reference proteome</keyword>
<keyword evidence="1" id="KW-0807">Transducer</keyword>
<accession>A0A7J8BRL2</accession>
<protein>
    <submittedName>
        <fullName evidence="3">Uncharacterized protein</fullName>
    </submittedName>
</protein>
<dbReference type="Proteomes" id="UP000593571">
    <property type="component" value="Unassembled WGS sequence"/>
</dbReference>
<dbReference type="EMBL" id="JACASE010000016">
    <property type="protein sequence ID" value="KAF6401467.1"/>
    <property type="molecule type" value="Genomic_DNA"/>
</dbReference>
<evidence type="ECO:0000256" key="2">
    <source>
        <dbReference type="ARBA" id="ARBA00023170"/>
    </source>
</evidence>
<name>A0A7J8BRL2_ROUAE</name>
<gene>
    <name evidence="3" type="ORF">HJG63_009568</name>
</gene>
<sequence length="139" mass="15842">MNSLFMNSLNPKYRLTDGYLYTCFLYTNSHLFSKRCLCSVEPQNITGVLKFLLLGLSDDPELQPLIFGLFLSRYLVTILGNLLIIMAISSDSHLHTPHVLLPLHPVHGRHCFYSTTIPEMILDIQTHSRVISYACCLIQ</sequence>
<dbReference type="Gene3D" id="1.20.1070.10">
    <property type="entry name" value="Rhodopsin 7-helix transmembrane proteins"/>
    <property type="match status" value="1"/>
</dbReference>
<evidence type="ECO:0000313" key="4">
    <source>
        <dbReference type="Proteomes" id="UP000593571"/>
    </source>
</evidence>
<proteinExistence type="predicted"/>
<keyword evidence="2" id="KW-0675">Receptor</keyword>
<dbReference type="AlphaFoldDB" id="A0A7J8BRL2"/>
<organism evidence="3 4">
    <name type="scientific">Rousettus aegyptiacus</name>
    <name type="common">Egyptian fruit bat</name>
    <name type="synonym">Pteropus aegyptiacus</name>
    <dbReference type="NCBI Taxonomy" id="9407"/>
    <lineage>
        <taxon>Eukaryota</taxon>
        <taxon>Metazoa</taxon>
        <taxon>Chordata</taxon>
        <taxon>Craniata</taxon>
        <taxon>Vertebrata</taxon>
        <taxon>Euteleostomi</taxon>
        <taxon>Mammalia</taxon>
        <taxon>Eutheria</taxon>
        <taxon>Laurasiatheria</taxon>
        <taxon>Chiroptera</taxon>
        <taxon>Yinpterochiroptera</taxon>
        <taxon>Pteropodoidea</taxon>
        <taxon>Pteropodidae</taxon>
        <taxon>Rousettinae</taxon>
        <taxon>Rousettus</taxon>
    </lineage>
</organism>
<keyword evidence="1" id="KW-0297">G-protein coupled receptor</keyword>
<evidence type="ECO:0000256" key="1">
    <source>
        <dbReference type="ARBA" id="ARBA00023040"/>
    </source>
</evidence>
<evidence type="ECO:0000313" key="3">
    <source>
        <dbReference type="EMBL" id="KAF6401467.1"/>
    </source>
</evidence>
<comment type="caution">
    <text evidence="3">The sequence shown here is derived from an EMBL/GenBank/DDBJ whole genome shotgun (WGS) entry which is preliminary data.</text>
</comment>
<reference evidence="3 4" key="1">
    <citation type="journal article" date="2020" name="Nature">
        <title>Six reference-quality genomes reveal evolution of bat adaptations.</title>
        <authorList>
            <person name="Jebb D."/>
            <person name="Huang Z."/>
            <person name="Pippel M."/>
            <person name="Hughes G.M."/>
            <person name="Lavrichenko K."/>
            <person name="Devanna P."/>
            <person name="Winkler S."/>
            <person name="Jermiin L.S."/>
            <person name="Skirmuntt E.C."/>
            <person name="Katzourakis A."/>
            <person name="Burkitt-Gray L."/>
            <person name="Ray D.A."/>
            <person name="Sullivan K.A.M."/>
            <person name="Roscito J.G."/>
            <person name="Kirilenko B.M."/>
            <person name="Davalos L.M."/>
            <person name="Corthals A.P."/>
            <person name="Power M.L."/>
            <person name="Jones G."/>
            <person name="Ransome R.D."/>
            <person name="Dechmann D.K.N."/>
            <person name="Locatelli A.G."/>
            <person name="Puechmaille S.J."/>
            <person name="Fedrigo O."/>
            <person name="Jarvis E.D."/>
            <person name="Hiller M."/>
            <person name="Vernes S.C."/>
            <person name="Myers E.W."/>
            <person name="Teeling E.C."/>
        </authorList>
    </citation>
    <scope>NUCLEOTIDE SEQUENCE [LARGE SCALE GENOMIC DNA]</scope>
    <source>
        <strain evidence="3">MRouAeg1</strain>
        <tissue evidence="3">Muscle</tissue>
    </source>
</reference>
<dbReference type="GO" id="GO:0004930">
    <property type="term" value="F:G protein-coupled receptor activity"/>
    <property type="evidence" value="ECO:0007669"/>
    <property type="project" value="UniProtKB-KW"/>
</dbReference>
<dbReference type="PANTHER" id="PTHR48001">
    <property type="entry name" value="OLFACTORY RECEPTOR"/>
    <property type="match status" value="1"/>
</dbReference>